<keyword evidence="2" id="KW-1185">Reference proteome</keyword>
<gene>
    <name evidence="1" type="ORF">AWZ03_006254</name>
</gene>
<dbReference type="EMBL" id="LSRL02000046">
    <property type="protein sequence ID" value="TDG47261.1"/>
    <property type="molecule type" value="Genomic_DNA"/>
</dbReference>
<protein>
    <submittedName>
        <fullName evidence="1">Uncharacterized protein</fullName>
    </submittedName>
</protein>
<comment type="caution">
    <text evidence="1">The sequence shown here is derived from an EMBL/GenBank/DDBJ whole genome shotgun (WGS) entry which is preliminary data.</text>
</comment>
<proteinExistence type="predicted"/>
<organism evidence="1 2">
    <name type="scientific">Drosophila navojoa</name>
    <name type="common">Fruit fly</name>
    <dbReference type="NCBI Taxonomy" id="7232"/>
    <lineage>
        <taxon>Eukaryota</taxon>
        <taxon>Metazoa</taxon>
        <taxon>Ecdysozoa</taxon>
        <taxon>Arthropoda</taxon>
        <taxon>Hexapoda</taxon>
        <taxon>Insecta</taxon>
        <taxon>Pterygota</taxon>
        <taxon>Neoptera</taxon>
        <taxon>Endopterygota</taxon>
        <taxon>Diptera</taxon>
        <taxon>Brachycera</taxon>
        <taxon>Muscomorpha</taxon>
        <taxon>Ephydroidea</taxon>
        <taxon>Drosophilidae</taxon>
        <taxon>Drosophila</taxon>
    </lineage>
</organism>
<sequence>MSITRHIIRQPQSLAQGRVTKAMGMSLSHGPRAWLLATDYRLLAAGYWLLAAVKPKHGRPQTNSEI</sequence>
<dbReference type="AlphaFoldDB" id="A0A484BHM5"/>
<dbReference type="Proteomes" id="UP000295192">
    <property type="component" value="Unassembled WGS sequence"/>
</dbReference>
<evidence type="ECO:0000313" key="2">
    <source>
        <dbReference type="Proteomes" id="UP000295192"/>
    </source>
</evidence>
<name>A0A484BHM5_DRONA</name>
<evidence type="ECO:0000313" key="1">
    <source>
        <dbReference type="EMBL" id="TDG47261.1"/>
    </source>
</evidence>
<accession>A0A484BHM5</accession>
<reference evidence="1 2" key="1">
    <citation type="journal article" date="2019" name="J. Hered.">
        <title>An Improved Genome Assembly for Drosophila navojoa, the Basal Species in the mojavensis Cluster.</title>
        <authorList>
            <person name="Vanderlinde T."/>
            <person name="Dupim E.G."/>
            <person name="Nazario-Yepiz N.O."/>
            <person name="Carvalho A.B."/>
        </authorList>
    </citation>
    <scope>NUCLEOTIDE SEQUENCE [LARGE SCALE GENOMIC DNA]</scope>
    <source>
        <strain evidence="1">Navoj_Jal97</strain>
        <tissue evidence="1">Whole organism</tissue>
    </source>
</reference>